<dbReference type="FunFam" id="3.40.1160.10:FF:000002">
    <property type="entry name" value="Aspartokinase"/>
    <property type="match status" value="1"/>
</dbReference>
<comment type="similarity">
    <text evidence="4 13">Belongs to the aspartokinase family.</text>
</comment>
<evidence type="ECO:0000256" key="8">
    <source>
        <dbReference type="ARBA" id="ARBA00022777"/>
    </source>
</evidence>
<dbReference type="PROSITE" id="PS51671">
    <property type="entry name" value="ACT"/>
    <property type="match status" value="2"/>
</dbReference>
<feature type="binding site" evidence="12">
    <location>
        <begin position="173"/>
        <end position="174"/>
    </location>
    <ligand>
        <name>ATP</name>
        <dbReference type="ChEBI" id="CHEBI:30616"/>
    </ligand>
</feature>
<evidence type="ECO:0000256" key="6">
    <source>
        <dbReference type="ARBA" id="ARBA00022679"/>
    </source>
</evidence>
<dbReference type="NCBIfam" id="TIGR00657">
    <property type="entry name" value="asp_kinases"/>
    <property type="match status" value="1"/>
</dbReference>
<keyword evidence="7 12" id="KW-0547">Nucleotide-binding</keyword>
<dbReference type="Pfam" id="PF00696">
    <property type="entry name" value="AA_kinase"/>
    <property type="match status" value="1"/>
</dbReference>
<dbReference type="Gene3D" id="3.40.1160.10">
    <property type="entry name" value="Acetylglutamate kinase-like"/>
    <property type="match status" value="1"/>
</dbReference>
<evidence type="ECO:0000313" key="17">
    <source>
        <dbReference type="Proteomes" id="UP001162155"/>
    </source>
</evidence>
<dbReference type="GO" id="GO:0005524">
    <property type="term" value="F:ATP binding"/>
    <property type="evidence" value="ECO:0007669"/>
    <property type="project" value="UniProtKB-KW"/>
</dbReference>
<dbReference type="InterPro" id="IPR054352">
    <property type="entry name" value="ACT_Aspartokinase"/>
</dbReference>
<evidence type="ECO:0000256" key="5">
    <source>
        <dbReference type="ARBA" id="ARBA00022605"/>
    </source>
</evidence>
<dbReference type="InterPro" id="IPR001048">
    <property type="entry name" value="Asp/Glu/Uridylate_kinase"/>
</dbReference>
<dbReference type="InterPro" id="IPR018042">
    <property type="entry name" value="Aspartate_kinase_CS"/>
</dbReference>
<organism evidence="16 17">
    <name type="scientific">Pseudomonas syringae pv. papulans</name>
    <dbReference type="NCBI Taxonomy" id="83963"/>
    <lineage>
        <taxon>Bacteria</taxon>
        <taxon>Pseudomonadati</taxon>
        <taxon>Pseudomonadota</taxon>
        <taxon>Gammaproteobacteria</taxon>
        <taxon>Pseudomonadales</taxon>
        <taxon>Pseudomonadaceae</taxon>
        <taxon>Pseudomonas</taxon>
        <taxon>Pseudomonas syringae</taxon>
    </lineage>
</organism>
<dbReference type="GO" id="GO:0005829">
    <property type="term" value="C:cytosol"/>
    <property type="evidence" value="ECO:0007669"/>
    <property type="project" value="TreeGrafter"/>
</dbReference>
<dbReference type="FunFam" id="3.30.2130.10:FF:000002">
    <property type="entry name" value="Aspartokinase"/>
    <property type="match status" value="1"/>
</dbReference>
<protein>
    <recommendedName>
        <fullName evidence="13">Aspartokinase</fullName>
        <ecNumber evidence="13">2.7.2.4</ecNumber>
    </recommendedName>
</protein>
<reference evidence="16" key="1">
    <citation type="submission" date="2021-02" db="EMBL/GenBank/DDBJ databases">
        <title>Genome analysis of blister spot of apple pathogen from New York area.</title>
        <authorList>
            <person name="Kandel P."/>
            <person name="Hockett K.L."/>
            <person name="Santander R."/>
            <person name="Acimovic S."/>
        </authorList>
    </citation>
    <scope>NUCLEOTIDE SEQUENCE</scope>
    <source>
        <strain evidence="16">PSP1</strain>
    </source>
</reference>
<dbReference type="PANTHER" id="PTHR21499">
    <property type="entry name" value="ASPARTATE KINASE"/>
    <property type="match status" value="1"/>
</dbReference>
<evidence type="ECO:0000259" key="15">
    <source>
        <dbReference type="PROSITE" id="PS51671"/>
    </source>
</evidence>
<feature type="binding site" evidence="12">
    <location>
        <position position="184"/>
    </location>
    <ligand>
        <name>ATP</name>
        <dbReference type="ChEBI" id="CHEBI:30616"/>
    </ligand>
</feature>
<feature type="binding site" evidence="12">
    <location>
        <position position="74"/>
    </location>
    <ligand>
        <name>substrate</name>
    </ligand>
</feature>
<gene>
    <name evidence="16" type="ORF">JW322_10100</name>
</gene>
<feature type="binding site" evidence="12">
    <location>
        <begin position="7"/>
        <end position="10"/>
    </location>
    <ligand>
        <name>ATP</name>
        <dbReference type="ChEBI" id="CHEBI:30616"/>
    </ligand>
</feature>
<keyword evidence="10" id="KW-0457">Lysine biosynthesis</keyword>
<dbReference type="NCBIfam" id="NF005155">
    <property type="entry name" value="PRK06635.1-4"/>
    <property type="match status" value="1"/>
</dbReference>
<dbReference type="GO" id="GO:0009090">
    <property type="term" value="P:homoserine biosynthetic process"/>
    <property type="evidence" value="ECO:0007669"/>
    <property type="project" value="TreeGrafter"/>
</dbReference>
<evidence type="ECO:0000256" key="10">
    <source>
        <dbReference type="ARBA" id="ARBA00023154"/>
    </source>
</evidence>
<dbReference type="RefSeq" id="WP_044309927.1">
    <property type="nucleotide sequence ID" value="NZ_JAFFRY010000033.1"/>
</dbReference>
<comment type="pathway">
    <text evidence="1 14">Amino-acid biosynthesis; L-lysine biosynthesis via DAP pathway; (S)-tetrahydrodipicolinate from L-aspartate: step 1/4.</text>
</comment>
<dbReference type="AlphaFoldDB" id="A0A0P9Y8R3"/>
<comment type="pathway">
    <text evidence="3 14">Amino-acid biosynthesis; L-threonine biosynthesis; L-threonine from L-aspartate: step 1/5.</text>
</comment>
<dbReference type="Gene3D" id="3.30.2130.10">
    <property type="entry name" value="VC0802-like"/>
    <property type="match status" value="1"/>
</dbReference>
<dbReference type="InterPro" id="IPR041740">
    <property type="entry name" value="AKii-LysC-BS"/>
</dbReference>
<dbReference type="GO" id="GO:0009089">
    <property type="term" value="P:lysine biosynthetic process via diaminopimelate"/>
    <property type="evidence" value="ECO:0007669"/>
    <property type="project" value="UniProtKB-UniPathway"/>
</dbReference>
<dbReference type="PROSITE" id="PS00324">
    <property type="entry name" value="ASPARTOKINASE"/>
    <property type="match status" value="1"/>
</dbReference>
<keyword evidence="9 12" id="KW-0067">ATP-binding</keyword>
<dbReference type="InterPro" id="IPR036393">
    <property type="entry name" value="AceGlu_kinase-like_sf"/>
</dbReference>
<evidence type="ECO:0000256" key="13">
    <source>
        <dbReference type="RuleBase" id="RU003448"/>
    </source>
</evidence>
<feature type="binding site" evidence="12">
    <location>
        <position position="47"/>
    </location>
    <ligand>
        <name>substrate</name>
    </ligand>
</feature>
<dbReference type="InterPro" id="IPR005260">
    <property type="entry name" value="Asp_kin_monofn"/>
</dbReference>
<evidence type="ECO:0000256" key="7">
    <source>
        <dbReference type="ARBA" id="ARBA00022741"/>
    </source>
</evidence>
<dbReference type="CDD" id="cd04261">
    <property type="entry name" value="AAK_AKii-LysC-BS"/>
    <property type="match status" value="1"/>
</dbReference>
<evidence type="ECO:0000313" key="16">
    <source>
        <dbReference type="EMBL" id="MDH4622120.1"/>
    </source>
</evidence>
<dbReference type="PIRSF" id="PIRSF000726">
    <property type="entry name" value="Asp_kin"/>
    <property type="match status" value="1"/>
</dbReference>
<evidence type="ECO:0000256" key="12">
    <source>
        <dbReference type="PIRSR" id="PIRSR000726-1"/>
    </source>
</evidence>
<dbReference type="NCBIfam" id="NF005154">
    <property type="entry name" value="PRK06635.1-2"/>
    <property type="match status" value="1"/>
</dbReference>
<dbReference type="InterPro" id="IPR001341">
    <property type="entry name" value="Asp_kinase"/>
</dbReference>
<feature type="binding site" evidence="12">
    <location>
        <position position="179"/>
    </location>
    <ligand>
        <name>ATP</name>
        <dbReference type="ChEBI" id="CHEBI:30616"/>
    </ligand>
</feature>
<feature type="domain" description="ACT" evidence="15">
    <location>
        <begin position="345"/>
        <end position="410"/>
    </location>
</feature>
<sequence>MALIVQKFGGTSVGSVERIEQVADKVKKFREAGDDLVVVLSAMSGETNRLIELARQISDQPVPRELDVIVSTGEQVTIALLAMALMKRGVPAVSYTGNQVRILTDSAHNKARILQIDDQKIRSDLKAGRVVVVAGFQGVDEHGNITTLGRGGSDTTGVALAAALKADECQIYTDVDGVYTTDPRVVSQAQRLDKITFEEMLEMASLGSKVLQIRAVEFAGKYNVPLRVLHSFKEGPGTLITIDEEESMEQPIISGIAFNRDEAKLTIRGVPDTPGVAFKILGPISAANIEVDMIVQNVSHDNTTDFTFTIHRNDYQAALQVLEATAREISAREVSGDTKIAKVSIVGVGMRSHAGVASRMFEALAKESINIQMISTSEIKVSVVVEEKYLELAVRALHTAFELDAPRQGE</sequence>
<dbReference type="InterPro" id="IPR002912">
    <property type="entry name" value="ACT_dom"/>
</dbReference>
<dbReference type="PANTHER" id="PTHR21499:SF3">
    <property type="entry name" value="ASPARTOKINASE"/>
    <property type="match status" value="1"/>
</dbReference>
<dbReference type="Pfam" id="PF01842">
    <property type="entry name" value="ACT"/>
    <property type="match status" value="1"/>
</dbReference>
<evidence type="ECO:0000256" key="4">
    <source>
        <dbReference type="ARBA" id="ARBA00010122"/>
    </source>
</evidence>
<evidence type="ECO:0000256" key="3">
    <source>
        <dbReference type="ARBA" id="ARBA00005139"/>
    </source>
</evidence>
<dbReference type="InterPro" id="IPR045865">
    <property type="entry name" value="ACT-like_dom_sf"/>
</dbReference>
<dbReference type="NCBIfam" id="TIGR00656">
    <property type="entry name" value="asp_kin_monofn"/>
    <property type="match status" value="1"/>
</dbReference>
<comment type="caution">
    <text evidence="16">The sequence shown here is derived from an EMBL/GenBank/DDBJ whole genome shotgun (WGS) entry which is preliminary data.</text>
</comment>
<comment type="pathway">
    <text evidence="2 14">Amino-acid biosynthesis; L-methionine biosynthesis via de novo pathway; L-homoserine from L-aspartate: step 1/3.</text>
</comment>
<dbReference type="CDD" id="cd04913">
    <property type="entry name" value="ACT_AKii-LysC-BS-like_1"/>
    <property type="match status" value="1"/>
</dbReference>
<evidence type="ECO:0000256" key="14">
    <source>
        <dbReference type="RuleBase" id="RU004249"/>
    </source>
</evidence>
<dbReference type="EC" id="2.7.2.4" evidence="13"/>
<keyword evidence="8 13" id="KW-0418">Kinase</keyword>
<dbReference type="SUPFAM" id="SSF55021">
    <property type="entry name" value="ACT-like"/>
    <property type="match status" value="2"/>
</dbReference>
<evidence type="ECO:0000256" key="11">
    <source>
        <dbReference type="ARBA" id="ARBA00047872"/>
    </source>
</evidence>
<name>A0A0P9Y8R3_PSESX</name>
<dbReference type="Pfam" id="PF22468">
    <property type="entry name" value="ACT_9"/>
    <property type="match status" value="1"/>
</dbReference>
<keyword evidence="5 14" id="KW-0028">Amino-acid biosynthesis</keyword>
<dbReference type="GO" id="GO:0004072">
    <property type="term" value="F:aspartate kinase activity"/>
    <property type="evidence" value="ECO:0007669"/>
    <property type="project" value="UniProtKB-EC"/>
</dbReference>
<comment type="catalytic activity">
    <reaction evidence="11 13">
        <text>L-aspartate + ATP = 4-phospho-L-aspartate + ADP</text>
        <dbReference type="Rhea" id="RHEA:23776"/>
        <dbReference type="ChEBI" id="CHEBI:29991"/>
        <dbReference type="ChEBI" id="CHEBI:30616"/>
        <dbReference type="ChEBI" id="CHEBI:57535"/>
        <dbReference type="ChEBI" id="CHEBI:456216"/>
        <dbReference type="EC" id="2.7.2.4"/>
    </reaction>
</comment>
<dbReference type="Proteomes" id="UP001162155">
    <property type="component" value="Unassembled WGS sequence"/>
</dbReference>
<evidence type="ECO:0000256" key="2">
    <source>
        <dbReference type="ARBA" id="ARBA00004986"/>
    </source>
</evidence>
<accession>A0A0P9Y8R3</accession>
<dbReference type="CDD" id="cd04923">
    <property type="entry name" value="ACT_AK-LysC-DapG-like_2"/>
    <property type="match status" value="1"/>
</dbReference>
<keyword evidence="6 13" id="KW-0808">Transferase</keyword>
<evidence type="ECO:0000256" key="1">
    <source>
        <dbReference type="ARBA" id="ARBA00004766"/>
    </source>
</evidence>
<dbReference type="GO" id="GO:0009088">
    <property type="term" value="P:threonine biosynthetic process"/>
    <property type="evidence" value="ECO:0007669"/>
    <property type="project" value="UniProtKB-UniPathway"/>
</dbReference>
<dbReference type="EMBL" id="JAFFRZ010000001">
    <property type="protein sequence ID" value="MDH4622120.1"/>
    <property type="molecule type" value="Genomic_DNA"/>
</dbReference>
<evidence type="ECO:0000256" key="9">
    <source>
        <dbReference type="ARBA" id="ARBA00022840"/>
    </source>
</evidence>
<feature type="binding site" evidence="12">
    <location>
        <begin position="209"/>
        <end position="210"/>
    </location>
    <ligand>
        <name>ATP</name>
        <dbReference type="ChEBI" id="CHEBI:30616"/>
    </ligand>
</feature>
<dbReference type="SUPFAM" id="SSF53633">
    <property type="entry name" value="Carbamate kinase-like"/>
    <property type="match status" value="1"/>
</dbReference>
<proteinExistence type="inferred from homology"/>
<feature type="domain" description="ACT" evidence="15">
    <location>
        <begin position="265"/>
        <end position="339"/>
    </location>
</feature>